<dbReference type="Gene3D" id="3.40.50.2300">
    <property type="match status" value="1"/>
</dbReference>
<dbReference type="PANTHER" id="PTHR43214">
    <property type="entry name" value="TWO-COMPONENT RESPONSE REGULATOR"/>
    <property type="match status" value="1"/>
</dbReference>
<name>A0A0F6MR36_TREDN</name>
<dbReference type="InterPro" id="IPR016032">
    <property type="entry name" value="Sig_transdc_resp-reg_C-effctor"/>
</dbReference>
<dbReference type="SUPFAM" id="SSF46894">
    <property type="entry name" value="C-terminal effector domain of the bipartite response regulators"/>
    <property type="match status" value="1"/>
</dbReference>
<dbReference type="CDD" id="cd17535">
    <property type="entry name" value="REC_NarL-like"/>
    <property type="match status" value="1"/>
</dbReference>
<keyword evidence="1 3" id="KW-0597">Phosphoprotein</keyword>
<dbReference type="Proteomes" id="UP000011701">
    <property type="component" value="Chromosome"/>
</dbReference>
<dbReference type="SMART" id="SM00421">
    <property type="entry name" value="HTH_LUXR"/>
    <property type="match status" value="1"/>
</dbReference>
<organism evidence="6">
    <name type="scientific">Treponema denticola OTK</name>
    <dbReference type="NCBI Taxonomy" id="999434"/>
    <lineage>
        <taxon>Bacteria</taxon>
        <taxon>Pseudomonadati</taxon>
        <taxon>Spirochaetota</taxon>
        <taxon>Spirochaetia</taxon>
        <taxon>Spirochaetales</taxon>
        <taxon>Treponemataceae</taxon>
        <taxon>Treponema</taxon>
    </lineage>
</organism>
<evidence type="ECO:0008006" key="7">
    <source>
        <dbReference type="Google" id="ProtNLM"/>
    </source>
</evidence>
<accession>A0A0F6MR36</accession>
<dbReference type="GO" id="GO:0000160">
    <property type="term" value="P:phosphorelay signal transduction system"/>
    <property type="evidence" value="ECO:0007669"/>
    <property type="project" value="InterPro"/>
</dbReference>
<dbReference type="HOGENOM" id="CLU_000445_90_10_12"/>
<feature type="domain" description="HTH luxR-type" evidence="4">
    <location>
        <begin position="182"/>
        <end position="247"/>
    </location>
</feature>
<protein>
    <recommendedName>
        <fullName evidence="7">Response regulatory domain-containing protein</fullName>
    </recommendedName>
</protein>
<dbReference type="AlphaFoldDB" id="A0A0F6MR36"/>
<dbReference type="PATRIC" id="fig|999434.4.peg.761"/>
<sequence length="249" mass="27859">MNQSVKSSHCLTLNLTEKKAVLDSLGKLCYIKFMRIAIVDDEKLICEGLKIIFQSYPDIEVIATGSNGNDALKICEEKNPELLLMDIRMPECNGVEATKKIKKSFPDIKILILTTFNDTEYIQKALQYGASGYLLKDSSPDVIYDGIKAAISGNIVINPEVAKTMLFENHEEEERVIRPLTEIQNEFGLSQKEIEIIRLVSEGLSNKQIAYKQGLSEGTIKNNISVIFDKTFVSDRTQLAAFAFKNGIV</sequence>
<dbReference type="InterPro" id="IPR000792">
    <property type="entry name" value="Tscrpt_reg_LuxR_C"/>
</dbReference>
<reference evidence="6" key="1">
    <citation type="submission" date="2012-01" db="EMBL/GenBank/DDBJ databases">
        <title>The Genome Sequence of Treponema denticola OTK.</title>
        <authorList>
            <consortium name="The Broad Institute Genome Sequencing Platform"/>
            <person name="Earl A."/>
            <person name="Ward D."/>
            <person name="Feldgarden M."/>
            <person name="Gevers D."/>
            <person name="Blanton J.M."/>
            <person name="Fenno C.J."/>
            <person name="Baranova O.V."/>
            <person name="Mathney J."/>
            <person name="Dewhirst F.E."/>
            <person name="Izard J."/>
            <person name="Young S.K."/>
            <person name="Zeng Q."/>
            <person name="Gargeya S."/>
            <person name="Fitzgerald M."/>
            <person name="Haas B."/>
            <person name="Abouelleil A."/>
            <person name="Alvarado L."/>
            <person name="Arachchi H.M."/>
            <person name="Berlin A."/>
            <person name="Chapman S.B."/>
            <person name="Gearin G."/>
            <person name="Goldberg J."/>
            <person name="Griggs A."/>
            <person name="Gujja S."/>
            <person name="Hansen M."/>
            <person name="Heiman D."/>
            <person name="Howarth C."/>
            <person name="Larimer J."/>
            <person name="Lui A."/>
            <person name="MacDonald P.J.P."/>
            <person name="McCowen C."/>
            <person name="Montmayeur A."/>
            <person name="Murphy C."/>
            <person name="Neiman D."/>
            <person name="Pearson M."/>
            <person name="Priest M."/>
            <person name="Roberts A."/>
            <person name="Saif S."/>
            <person name="Shea T."/>
            <person name="Sisk P."/>
            <person name="Stolte C."/>
            <person name="Sykes S."/>
            <person name="Wortman J."/>
            <person name="Nusbaum C."/>
            <person name="Birren B."/>
        </authorList>
    </citation>
    <scope>NUCLEOTIDE SEQUENCE [LARGE SCALE GENOMIC DNA]</scope>
    <source>
        <strain evidence="6">OTK</strain>
    </source>
</reference>
<dbReference type="PRINTS" id="PR00038">
    <property type="entry name" value="HTHLUXR"/>
</dbReference>
<comment type="caution">
    <text evidence="6">The sequence shown here is derived from an EMBL/GenBank/DDBJ whole genome shotgun (WGS) entry which is preliminary data.</text>
</comment>
<dbReference type="PROSITE" id="PS50043">
    <property type="entry name" value="HTH_LUXR_2"/>
    <property type="match status" value="1"/>
</dbReference>
<evidence type="ECO:0000259" key="4">
    <source>
        <dbReference type="PROSITE" id="PS50043"/>
    </source>
</evidence>
<dbReference type="Pfam" id="PF00196">
    <property type="entry name" value="GerE"/>
    <property type="match status" value="1"/>
</dbReference>
<proteinExistence type="predicted"/>
<dbReference type="InterPro" id="IPR039420">
    <property type="entry name" value="WalR-like"/>
</dbReference>
<dbReference type="InterPro" id="IPR058245">
    <property type="entry name" value="NreC/VraR/RcsB-like_REC"/>
</dbReference>
<dbReference type="PANTHER" id="PTHR43214:SF40">
    <property type="entry name" value="TRANSCRIPTIONAL REGULATORY PROTEIN LNRK"/>
    <property type="match status" value="1"/>
</dbReference>
<dbReference type="InterPro" id="IPR001789">
    <property type="entry name" value="Sig_transdc_resp-reg_receiver"/>
</dbReference>
<dbReference type="GO" id="GO:0006355">
    <property type="term" value="P:regulation of DNA-templated transcription"/>
    <property type="evidence" value="ECO:0007669"/>
    <property type="project" value="InterPro"/>
</dbReference>
<dbReference type="SUPFAM" id="SSF52172">
    <property type="entry name" value="CheY-like"/>
    <property type="match status" value="1"/>
</dbReference>
<evidence type="ECO:0000256" key="2">
    <source>
        <dbReference type="ARBA" id="ARBA00023125"/>
    </source>
</evidence>
<dbReference type="PROSITE" id="PS50110">
    <property type="entry name" value="RESPONSE_REGULATORY"/>
    <property type="match status" value="1"/>
</dbReference>
<dbReference type="SMART" id="SM00448">
    <property type="entry name" value="REC"/>
    <property type="match status" value="1"/>
</dbReference>
<feature type="modified residue" description="4-aspartylphosphate" evidence="3">
    <location>
        <position position="86"/>
    </location>
</feature>
<evidence type="ECO:0000256" key="3">
    <source>
        <dbReference type="PROSITE-ProRule" id="PRU00169"/>
    </source>
</evidence>
<gene>
    <name evidence="6" type="ORF">HMPREF9723_00731</name>
</gene>
<evidence type="ECO:0000313" key="6">
    <source>
        <dbReference type="EMBL" id="EMB23593.1"/>
    </source>
</evidence>
<dbReference type="GO" id="GO:0003677">
    <property type="term" value="F:DNA binding"/>
    <property type="evidence" value="ECO:0007669"/>
    <property type="project" value="UniProtKB-KW"/>
</dbReference>
<evidence type="ECO:0000256" key="1">
    <source>
        <dbReference type="ARBA" id="ARBA00022553"/>
    </source>
</evidence>
<feature type="domain" description="Response regulatory" evidence="5">
    <location>
        <begin position="35"/>
        <end position="151"/>
    </location>
</feature>
<dbReference type="InterPro" id="IPR011006">
    <property type="entry name" value="CheY-like_superfamily"/>
</dbReference>
<dbReference type="Pfam" id="PF00072">
    <property type="entry name" value="Response_reg"/>
    <property type="match status" value="1"/>
</dbReference>
<evidence type="ECO:0000259" key="5">
    <source>
        <dbReference type="PROSITE" id="PS50110"/>
    </source>
</evidence>
<keyword evidence="2" id="KW-0238">DNA-binding</keyword>
<dbReference type="CDD" id="cd06170">
    <property type="entry name" value="LuxR_C_like"/>
    <property type="match status" value="1"/>
</dbReference>
<dbReference type="EMBL" id="AGDY01000004">
    <property type="protein sequence ID" value="EMB23593.1"/>
    <property type="molecule type" value="Genomic_DNA"/>
</dbReference>